<evidence type="ECO:0000256" key="2">
    <source>
        <dbReference type="SAM" id="Phobius"/>
    </source>
</evidence>
<dbReference type="AlphaFoldDB" id="A0A2Z6AZK6"/>
<keyword evidence="4" id="KW-1185">Reference proteome</keyword>
<feature type="transmembrane region" description="Helical" evidence="2">
    <location>
        <begin position="12"/>
        <end position="28"/>
    </location>
</feature>
<keyword evidence="2" id="KW-0472">Membrane</keyword>
<feature type="region of interest" description="Disordered" evidence="1">
    <location>
        <begin position="160"/>
        <end position="206"/>
    </location>
</feature>
<evidence type="ECO:0000313" key="4">
    <source>
        <dbReference type="Proteomes" id="UP000269883"/>
    </source>
</evidence>
<keyword evidence="2" id="KW-0812">Transmembrane</keyword>
<proteinExistence type="predicted"/>
<dbReference type="Proteomes" id="UP000269883">
    <property type="component" value="Chromosome"/>
</dbReference>
<dbReference type="RefSeq" id="WP_126379034.1">
    <property type="nucleotide sequence ID" value="NZ_AP017378.1"/>
</dbReference>
<feature type="compositionally biased region" description="Polar residues" evidence="1">
    <location>
        <begin position="186"/>
        <end position="198"/>
    </location>
</feature>
<evidence type="ECO:0000256" key="1">
    <source>
        <dbReference type="SAM" id="MobiDB-lite"/>
    </source>
</evidence>
<evidence type="ECO:0000313" key="3">
    <source>
        <dbReference type="EMBL" id="BBD08707.1"/>
    </source>
</evidence>
<dbReference type="KEGG" id="dfl:DFE_1981"/>
<accession>A0A2Z6AZK6</accession>
<protein>
    <submittedName>
        <fullName evidence="3">Uncharacterized protein</fullName>
    </submittedName>
</protein>
<keyword evidence="2" id="KW-1133">Transmembrane helix</keyword>
<dbReference type="OrthoDB" id="10016488at2"/>
<gene>
    <name evidence="3" type="ORF">DFE_1981</name>
</gene>
<reference evidence="3 4" key="1">
    <citation type="journal article" date="2018" name="Sci. Adv.">
        <title>Multi-heme cytochromes provide a pathway for survival in energy-limited environments.</title>
        <authorList>
            <person name="Deng X."/>
            <person name="Dohmae N."/>
            <person name="Nealson K.H."/>
            <person name="Hashimoto K."/>
            <person name="Okamoto A."/>
        </authorList>
    </citation>
    <scope>NUCLEOTIDE SEQUENCE [LARGE SCALE GENOMIC DNA]</scope>
    <source>
        <strain evidence="3 4">IS5</strain>
    </source>
</reference>
<dbReference type="EMBL" id="AP017378">
    <property type="protein sequence ID" value="BBD08707.1"/>
    <property type="molecule type" value="Genomic_DNA"/>
</dbReference>
<organism evidence="3 4">
    <name type="scientific">Desulfovibrio ferrophilus</name>
    <dbReference type="NCBI Taxonomy" id="241368"/>
    <lineage>
        <taxon>Bacteria</taxon>
        <taxon>Pseudomonadati</taxon>
        <taxon>Thermodesulfobacteriota</taxon>
        <taxon>Desulfovibrionia</taxon>
        <taxon>Desulfovibrionales</taxon>
        <taxon>Desulfovibrionaceae</taxon>
        <taxon>Desulfovibrio</taxon>
    </lineage>
</organism>
<sequence>MHPGRRNILIRWIGYVLVIVVTAGWIYMDEPQRPRVKSDILKRLAPKTLNVPSNEVTDAIQAAILVSKKKVATFGSVEKIDPTLIVLDAASLDAKRDSLNVTTIFLGPPDKFAVLGGKIYKLGDVLPDGRMVKGIDAEGVNLALGDTVDRMPWIHPFRVELTGGPKSREREQSADGEGEDGTTGEQGSQDVNLQNLPSDLSPDQALDILQQIGKQ</sequence>
<name>A0A2Z6AZK6_9BACT</name>